<protein>
    <submittedName>
        <fullName evidence="2">DUF5955 family protein</fullName>
    </submittedName>
</protein>
<dbReference type="RefSeq" id="WP_255240030.1">
    <property type="nucleotide sequence ID" value="NZ_CP101397.1"/>
</dbReference>
<accession>A0ABY5FGV8</accession>
<dbReference type="EMBL" id="CP101397">
    <property type="protein sequence ID" value="UTR82927.1"/>
    <property type="molecule type" value="Genomic_DNA"/>
</dbReference>
<organism evidence="2 3">
    <name type="scientific">Streptomyces cavourensis</name>
    <dbReference type="NCBI Taxonomy" id="67258"/>
    <lineage>
        <taxon>Bacteria</taxon>
        <taxon>Bacillati</taxon>
        <taxon>Actinomycetota</taxon>
        <taxon>Actinomycetes</taxon>
        <taxon>Kitasatosporales</taxon>
        <taxon>Streptomycetaceae</taxon>
        <taxon>Streptomyces</taxon>
    </lineage>
</organism>
<name>A0ABY5FGV8_9ACTN</name>
<feature type="region of interest" description="Disordered" evidence="1">
    <location>
        <begin position="1"/>
        <end position="30"/>
    </location>
</feature>
<evidence type="ECO:0000256" key="1">
    <source>
        <dbReference type="SAM" id="MobiDB-lite"/>
    </source>
</evidence>
<evidence type="ECO:0000313" key="3">
    <source>
        <dbReference type="Proteomes" id="UP001058236"/>
    </source>
</evidence>
<dbReference type="Proteomes" id="UP001058236">
    <property type="component" value="Chromosome"/>
</dbReference>
<proteinExistence type="predicted"/>
<keyword evidence="3" id="KW-1185">Reference proteome</keyword>
<feature type="compositionally biased region" description="Polar residues" evidence="1">
    <location>
        <begin position="8"/>
        <end position="25"/>
    </location>
</feature>
<gene>
    <name evidence="2" type="ORF">NLU04_32915</name>
</gene>
<sequence length="128" mass="13543">MIMRFGRANTSGGTHVTGSGNQVNTGRVGGDMRQVQVSGRESDDPRLLTAQAKLAELAAALDTHADEVHSIDSCRQAVARIDEELREPTPDGRRLTETLEMLSLALGSAASLTSLADSLRSAIQTLLG</sequence>
<evidence type="ECO:0000313" key="2">
    <source>
        <dbReference type="EMBL" id="UTR82927.1"/>
    </source>
</evidence>
<reference evidence="2" key="1">
    <citation type="submission" date="2022-07" db="EMBL/GenBank/DDBJ databases">
        <title>Genomic of Streptomyces cavourensis F2.</title>
        <authorList>
            <person name="Hu S."/>
            <person name="Liang W."/>
        </authorList>
    </citation>
    <scope>NUCLEOTIDE SEQUENCE</scope>
    <source>
        <strain evidence="2">F2</strain>
    </source>
</reference>